<dbReference type="VEuPathDB" id="FungiDB:RhiirFUN_019062"/>
<evidence type="ECO:0000313" key="2">
    <source>
        <dbReference type="Proteomes" id="UP000018888"/>
    </source>
</evidence>
<accession>U9UGF8</accession>
<reference evidence="1 2" key="2">
    <citation type="journal article" date="2018" name="New Phytol.">
        <title>High intraspecific genome diversity in the model arbuscular mycorrhizal symbiont Rhizophagus irregularis.</title>
        <authorList>
            <person name="Chen E.C.H."/>
            <person name="Morin E."/>
            <person name="Beaudet D."/>
            <person name="Noel J."/>
            <person name="Yildirir G."/>
            <person name="Ndikumana S."/>
            <person name="Charron P."/>
            <person name="St-Onge C."/>
            <person name="Giorgi J."/>
            <person name="Kruger M."/>
            <person name="Marton T."/>
            <person name="Ropars J."/>
            <person name="Grigoriev I.V."/>
            <person name="Hainaut M."/>
            <person name="Henrissat B."/>
            <person name="Roux C."/>
            <person name="Martin F."/>
            <person name="Corradi N."/>
        </authorList>
    </citation>
    <scope>NUCLEOTIDE SEQUENCE [LARGE SCALE GENOMIC DNA]</scope>
    <source>
        <strain evidence="1 2">DAOM 197198</strain>
    </source>
</reference>
<name>U9UGF8_RHIID</name>
<keyword evidence="2" id="KW-1185">Reference proteome</keyword>
<protein>
    <submittedName>
        <fullName evidence="1">Uncharacterized protein</fullName>
    </submittedName>
</protein>
<dbReference type="AlphaFoldDB" id="U9UGF8"/>
<evidence type="ECO:0000313" key="1">
    <source>
        <dbReference type="EMBL" id="POG75793.1"/>
    </source>
</evidence>
<dbReference type="HOGENOM" id="CLU_883228_0_0_1"/>
<dbReference type="Proteomes" id="UP000018888">
    <property type="component" value="Unassembled WGS sequence"/>
</dbReference>
<proteinExistence type="predicted"/>
<dbReference type="VEuPathDB" id="FungiDB:RhiirFUN_019061"/>
<comment type="caution">
    <text evidence="1">The sequence shown here is derived from an EMBL/GenBank/DDBJ whole genome shotgun (WGS) entry which is preliminary data.</text>
</comment>
<sequence length="315" mass="37093">MKEQKNLRNLLKQELLSKISGRVTPNEIKKKKANNRKLNITILNQIKYFRNLKKNHEIQEVQEGIGHVENQEVPGRENEAQEGIGHVVVNQEVLRRVNEKQGLGRVNKTQKGLGLVIENQEEFVTVNENHEKPDHVNENLIGIGRVNKTQKGLWLVNENHEGLRCVNEDQETKMNSQRYKKEMISEFERIVIDNSSNNDKFINILENEDIQIKEAFNGTKNKDYRKWFYMLKFLKLTKNKNNSEVGNILGIKSANIRKQMDCFKKVECYLSYLRRCNKNYNSLKLQIVYFQKILNDDWNEVLINLNRVIQNNMIN</sequence>
<organism evidence="1 2">
    <name type="scientific">Rhizophagus irregularis (strain DAOM 181602 / DAOM 197198 / MUCL 43194)</name>
    <name type="common">Arbuscular mycorrhizal fungus</name>
    <name type="synonym">Glomus intraradices</name>
    <dbReference type="NCBI Taxonomy" id="747089"/>
    <lineage>
        <taxon>Eukaryota</taxon>
        <taxon>Fungi</taxon>
        <taxon>Fungi incertae sedis</taxon>
        <taxon>Mucoromycota</taxon>
        <taxon>Glomeromycotina</taxon>
        <taxon>Glomeromycetes</taxon>
        <taxon>Glomerales</taxon>
        <taxon>Glomeraceae</taxon>
        <taxon>Rhizophagus</taxon>
    </lineage>
</organism>
<dbReference type="EMBL" id="AUPC02000057">
    <property type="protein sequence ID" value="POG75793.1"/>
    <property type="molecule type" value="Genomic_DNA"/>
</dbReference>
<reference evidence="1 2" key="1">
    <citation type="journal article" date="2013" name="Proc. Natl. Acad. Sci. U.S.A.">
        <title>Genome of an arbuscular mycorrhizal fungus provides insight into the oldest plant symbiosis.</title>
        <authorList>
            <person name="Tisserant E."/>
            <person name="Malbreil M."/>
            <person name="Kuo A."/>
            <person name="Kohler A."/>
            <person name="Symeonidi A."/>
            <person name="Balestrini R."/>
            <person name="Charron P."/>
            <person name="Duensing N."/>
            <person name="Frei Dit Frey N."/>
            <person name="Gianinazzi-Pearson V."/>
            <person name="Gilbert L.B."/>
            <person name="Handa Y."/>
            <person name="Herr J.R."/>
            <person name="Hijri M."/>
            <person name="Koul R."/>
            <person name="Kawaguchi M."/>
            <person name="Krajinski F."/>
            <person name="Lammers P.J."/>
            <person name="Masclaux F.G."/>
            <person name="Murat C."/>
            <person name="Morin E."/>
            <person name="Ndikumana S."/>
            <person name="Pagni M."/>
            <person name="Petitpierre D."/>
            <person name="Requena N."/>
            <person name="Rosikiewicz P."/>
            <person name="Riley R."/>
            <person name="Saito K."/>
            <person name="San Clemente H."/>
            <person name="Shapiro H."/>
            <person name="van Tuinen D."/>
            <person name="Becard G."/>
            <person name="Bonfante P."/>
            <person name="Paszkowski U."/>
            <person name="Shachar-Hill Y.Y."/>
            <person name="Tuskan G.A."/>
            <person name="Young P.W."/>
            <person name="Sanders I.R."/>
            <person name="Henrissat B."/>
            <person name="Rensing S.A."/>
            <person name="Grigoriev I.V."/>
            <person name="Corradi N."/>
            <person name="Roux C."/>
            <person name="Martin F."/>
        </authorList>
    </citation>
    <scope>NUCLEOTIDE SEQUENCE [LARGE SCALE GENOMIC DNA]</scope>
    <source>
        <strain evidence="1 2">DAOM 197198</strain>
    </source>
</reference>
<gene>
    <name evidence="1" type="ORF">GLOIN_2v1769826</name>
</gene>